<dbReference type="Gene3D" id="2.40.50.390">
    <property type="entry name" value="Conjugative transposon protein, DUF961"/>
    <property type="match status" value="1"/>
</dbReference>
<dbReference type="PATRIC" id="fig|1473.5.peg.996"/>
<organism evidence="2 3">
    <name type="scientific">Virgibacillus pantothenticus</name>
    <dbReference type="NCBI Taxonomy" id="1473"/>
    <lineage>
        <taxon>Bacteria</taxon>
        <taxon>Bacillati</taxon>
        <taxon>Bacillota</taxon>
        <taxon>Bacilli</taxon>
        <taxon>Bacillales</taxon>
        <taxon>Bacillaceae</taxon>
        <taxon>Virgibacillus</taxon>
    </lineage>
</organism>
<gene>
    <name evidence="2" type="ORF">AFK71_12165</name>
</gene>
<comment type="caution">
    <text evidence="2">The sequence shown here is derived from an EMBL/GenBank/DDBJ whole genome shotgun (WGS) entry which is preliminary data.</text>
</comment>
<proteinExistence type="predicted"/>
<evidence type="ECO:0000256" key="1">
    <source>
        <dbReference type="SAM" id="MobiDB-lite"/>
    </source>
</evidence>
<accession>A0A0L0QL26</accession>
<sequence>MEFKTGIIPNELTFGDLFFMGLKREKMFFDRDKNERTDKLESRVYNLASSTQKEQIEVTIPEYVDLKEIDFNKQVTLKNPVIKARAQANGNFANVVWTVEAEDIVEVGSSGGVKKNEPSKEPVGAGTDKK</sequence>
<name>A0A0L0QL26_VIRPA</name>
<dbReference type="InterPro" id="IPR010365">
    <property type="entry name" value="DUF961"/>
</dbReference>
<dbReference type="InterPro" id="IPR038620">
    <property type="entry name" value="YdcP-like_sf"/>
</dbReference>
<dbReference type="Proteomes" id="UP000036780">
    <property type="component" value="Unassembled WGS sequence"/>
</dbReference>
<evidence type="ECO:0008006" key="4">
    <source>
        <dbReference type="Google" id="ProtNLM"/>
    </source>
</evidence>
<evidence type="ECO:0000313" key="2">
    <source>
        <dbReference type="EMBL" id="KNE19266.1"/>
    </source>
</evidence>
<dbReference type="OrthoDB" id="2308521at2"/>
<feature type="region of interest" description="Disordered" evidence="1">
    <location>
        <begin position="108"/>
        <end position="130"/>
    </location>
</feature>
<dbReference type="GeneID" id="66872349"/>
<keyword evidence="3" id="KW-1185">Reference proteome</keyword>
<dbReference type="EMBL" id="LGTO01000007">
    <property type="protein sequence ID" value="KNE19266.1"/>
    <property type="molecule type" value="Genomic_DNA"/>
</dbReference>
<dbReference type="Pfam" id="PF06125">
    <property type="entry name" value="DUF961"/>
    <property type="match status" value="1"/>
</dbReference>
<reference evidence="3" key="1">
    <citation type="submission" date="2015-07" db="EMBL/GenBank/DDBJ databases">
        <title>Fjat-10053 dsm26.</title>
        <authorList>
            <person name="Liu B."/>
            <person name="Wang J."/>
            <person name="Zhu Y."/>
            <person name="Liu G."/>
            <person name="Chen Q."/>
            <person name="Chen Z."/>
            <person name="Lan J."/>
            <person name="Che J."/>
            <person name="Ge C."/>
            <person name="Shi H."/>
            <person name="Pan Z."/>
            <person name="Liu X."/>
        </authorList>
    </citation>
    <scope>NUCLEOTIDE SEQUENCE [LARGE SCALE GENOMIC DNA]</scope>
    <source>
        <strain evidence="3">DSM 26</strain>
    </source>
</reference>
<evidence type="ECO:0000313" key="3">
    <source>
        <dbReference type="Proteomes" id="UP000036780"/>
    </source>
</evidence>
<protein>
    <recommendedName>
        <fullName evidence="4">DUF961 domain-containing protein</fullName>
    </recommendedName>
</protein>
<dbReference type="RefSeq" id="WP_050351791.1">
    <property type="nucleotide sequence ID" value="NZ_BOSN01000006.1"/>
</dbReference>
<dbReference type="AlphaFoldDB" id="A0A0L0QL26"/>